<dbReference type="InterPro" id="IPR011234">
    <property type="entry name" value="Fumarylacetoacetase-like_C"/>
</dbReference>
<name>A0A3N9TLN6_9VIBR</name>
<accession>A0A3N9TLN6</accession>
<dbReference type="Proteomes" id="UP000281112">
    <property type="component" value="Unassembled WGS sequence"/>
</dbReference>
<feature type="domain" description="Fumarylacetoacetase-like C-terminal" evidence="2">
    <location>
        <begin position="15"/>
        <end position="186"/>
    </location>
</feature>
<evidence type="ECO:0000259" key="2">
    <source>
        <dbReference type="Pfam" id="PF01557"/>
    </source>
</evidence>
<dbReference type="Gene3D" id="3.90.850.10">
    <property type="entry name" value="Fumarylacetoacetase-like, C-terminal domain"/>
    <property type="match status" value="1"/>
</dbReference>
<evidence type="ECO:0000313" key="3">
    <source>
        <dbReference type="EMBL" id="RQW64904.1"/>
    </source>
</evidence>
<comment type="caution">
    <text evidence="3">The sequence shown here is derived from an EMBL/GenBank/DDBJ whole genome shotgun (WGS) entry which is preliminary data.</text>
</comment>
<dbReference type="OrthoDB" id="9805307at2"/>
<evidence type="ECO:0000256" key="1">
    <source>
        <dbReference type="ARBA" id="ARBA00022723"/>
    </source>
</evidence>
<dbReference type="InterPro" id="IPR036663">
    <property type="entry name" value="Fumarylacetoacetase_C_sf"/>
</dbReference>
<evidence type="ECO:0000313" key="4">
    <source>
        <dbReference type="Proteomes" id="UP000281112"/>
    </source>
</evidence>
<organism evidence="3 4">
    <name type="scientific">Vibrio viridaestus</name>
    <dbReference type="NCBI Taxonomy" id="2487322"/>
    <lineage>
        <taxon>Bacteria</taxon>
        <taxon>Pseudomonadati</taxon>
        <taxon>Pseudomonadota</taxon>
        <taxon>Gammaproteobacteria</taxon>
        <taxon>Vibrionales</taxon>
        <taxon>Vibrionaceae</taxon>
        <taxon>Vibrio</taxon>
    </lineage>
</organism>
<dbReference type="AlphaFoldDB" id="A0A3N9TLN6"/>
<dbReference type="SUPFAM" id="SSF56529">
    <property type="entry name" value="FAH"/>
    <property type="match status" value="1"/>
</dbReference>
<keyword evidence="4" id="KW-1185">Reference proteome</keyword>
<dbReference type="GO" id="GO:0046872">
    <property type="term" value="F:metal ion binding"/>
    <property type="evidence" value="ECO:0007669"/>
    <property type="project" value="UniProtKB-KW"/>
</dbReference>
<sequence length="204" mass="22716">MKQIKAGGTVVTPSKVVCVGRNYVEHIKELNNAIPEQMVLFNKPNASISSVLSSFHEEQLHYETEICFVAEKGKYQYVGLGLDLTKRGLQSFLKEKGLPWERAKAFNGSAVFSRFIPLDNIDIDSLSLELFINCTRVQCGGVKQMMYSPDLILSEIQTFIQLEDGDVIMTGTPKGVGMVHQGDAFLARLKSNDATLLEVEWIAQ</sequence>
<dbReference type="PANTHER" id="PTHR11820:SF7">
    <property type="entry name" value="ACYLPYRUVASE FAHD1, MITOCHONDRIAL"/>
    <property type="match status" value="1"/>
</dbReference>
<dbReference type="PANTHER" id="PTHR11820">
    <property type="entry name" value="ACYLPYRUVASE"/>
    <property type="match status" value="1"/>
</dbReference>
<protein>
    <submittedName>
        <fullName evidence="3">FAA hydrolase family protein</fullName>
    </submittedName>
</protein>
<keyword evidence="3" id="KW-0378">Hydrolase</keyword>
<proteinExistence type="predicted"/>
<dbReference type="EMBL" id="RJVQ01000001">
    <property type="protein sequence ID" value="RQW64904.1"/>
    <property type="molecule type" value="Genomic_DNA"/>
</dbReference>
<dbReference type="Pfam" id="PF01557">
    <property type="entry name" value="FAA_hydrolase"/>
    <property type="match status" value="1"/>
</dbReference>
<gene>
    <name evidence="3" type="ORF">EES38_02380</name>
</gene>
<reference evidence="3 4" key="1">
    <citation type="submission" date="2018-11" db="EMBL/GenBank/DDBJ databases">
        <title>Vibrio LJC006 sp. nov., isolated from seawater during the bloom of the enteromorpha.</title>
        <authorList>
            <person name="Liang J."/>
        </authorList>
    </citation>
    <scope>NUCLEOTIDE SEQUENCE [LARGE SCALE GENOMIC DNA]</scope>
    <source>
        <strain evidence="3 4">LJC006</strain>
    </source>
</reference>
<keyword evidence="1" id="KW-0479">Metal-binding</keyword>
<dbReference type="GO" id="GO:0018773">
    <property type="term" value="F:acetylpyruvate hydrolase activity"/>
    <property type="evidence" value="ECO:0007669"/>
    <property type="project" value="TreeGrafter"/>
</dbReference>
<dbReference type="RefSeq" id="WP_124935554.1">
    <property type="nucleotide sequence ID" value="NZ_RJVQ01000001.1"/>
</dbReference>